<keyword evidence="1" id="KW-1133">Transmembrane helix</keyword>
<name>A0A914EID0_9BILA</name>
<dbReference type="InterPro" id="IPR019429">
    <property type="entry name" value="7TM_GPCR_serpentine_rcpt_Sri"/>
</dbReference>
<keyword evidence="1" id="KW-0472">Membrane</keyword>
<proteinExistence type="predicted"/>
<accession>A0A914EID0</accession>
<dbReference type="WBParaSite" id="ACRNAN_scaffold7962.g17937.t1">
    <property type="protein sequence ID" value="ACRNAN_scaffold7962.g17937.t1"/>
    <property type="gene ID" value="ACRNAN_scaffold7962.g17937"/>
</dbReference>
<feature type="transmembrane region" description="Helical" evidence="1">
    <location>
        <begin position="97"/>
        <end position="115"/>
    </location>
</feature>
<organism evidence="2 3">
    <name type="scientific">Acrobeloides nanus</name>
    <dbReference type="NCBI Taxonomy" id="290746"/>
    <lineage>
        <taxon>Eukaryota</taxon>
        <taxon>Metazoa</taxon>
        <taxon>Ecdysozoa</taxon>
        <taxon>Nematoda</taxon>
        <taxon>Chromadorea</taxon>
        <taxon>Rhabditida</taxon>
        <taxon>Tylenchina</taxon>
        <taxon>Cephalobomorpha</taxon>
        <taxon>Cephaloboidea</taxon>
        <taxon>Cephalobidae</taxon>
        <taxon>Acrobeloides</taxon>
    </lineage>
</organism>
<reference evidence="3" key="1">
    <citation type="submission" date="2022-11" db="UniProtKB">
        <authorList>
            <consortium name="WormBaseParasite"/>
        </authorList>
    </citation>
    <scope>IDENTIFICATION</scope>
</reference>
<evidence type="ECO:0000313" key="2">
    <source>
        <dbReference type="Proteomes" id="UP000887540"/>
    </source>
</evidence>
<dbReference type="Pfam" id="PF10327">
    <property type="entry name" value="7TM_GPCR_Sri"/>
    <property type="match status" value="1"/>
</dbReference>
<evidence type="ECO:0000256" key="1">
    <source>
        <dbReference type="SAM" id="Phobius"/>
    </source>
</evidence>
<dbReference type="Proteomes" id="UP000887540">
    <property type="component" value="Unplaced"/>
</dbReference>
<sequence>MVGVISIVNYSLDTFYDPRVIPAYGLGLDLTLILNTCLVPVMFYVVITQSKAVGSYKWYILNGIFCDYAYDLLVSSWQPVPLFPCYMAYANGPFKNFIGQELSYIGLAVGVLIYVNMASNQLLAFLTRFSQVSPLKWAGYFKVGKFLLH</sequence>
<keyword evidence="2" id="KW-1185">Reference proteome</keyword>
<evidence type="ECO:0000313" key="3">
    <source>
        <dbReference type="WBParaSite" id="ACRNAN_scaffold7962.g17937.t1"/>
    </source>
</evidence>
<feature type="transmembrane region" description="Helical" evidence="1">
    <location>
        <begin position="59"/>
        <end position="77"/>
    </location>
</feature>
<feature type="transmembrane region" description="Helical" evidence="1">
    <location>
        <begin position="20"/>
        <end position="47"/>
    </location>
</feature>
<protein>
    <submittedName>
        <fullName evidence="3">Uncharacterized protein</fullName>
    </submittedName>
</protein>
<dbReference type="AlphaFoldDB" id="A0A914EID0"/>
<keyword evidence="1" id="KW-0812">Transmembrane</keyword>